<organism evidence="1 2">
    <name type="scientific">Cyclotella cryptica</name>
    <dbReference type="NCBI Taxonomy" id="29204"/>
    <lineage>
        <taxon>Eukaryota</taxon>
        <taxon>Sar</taxon>
        <taxon>Stramenopiles</taxon>
        <taxon>Ochrophyta</taxon>
        <taxon>Bacillariophyta</taxon>
        <taxon>Coscinodiscophyceae</taxon>
        <taxon>Thalassiosirophycidae</taxon>
        <taxon>Stephanodiscales</taxon>
        <taxon>Stephanodiscaceae</taxon>
        <taxon>Cyclotella</taxon>
    </lineage>
</organism>
<dbReference type="Proteomes" id="UP001516023">
    <property type="component" value="Unassembled WGS sequence"/>
</dbReference>
<name>A0ABD3QCU5_9STRA</name>
<accession>A0ABD3QCU5</accession>
<dbReference type="AlphaFoldDB" id="A0ABD3QCU5"/>
<comment type="caution">
    <text evidence="1">The sequence shown here is derived from an EMBL/GenBank/DDBJ whole genome shotgun (WGS) entry which is preliminary data.</text>
</comment>
<proteinExistence type="predicted"/>
<evidence type="ECO:0000313" key="2">
    <source>
        <dbReference type="Proteomes" id="UP001516023"/>
    </source>
</evidence>
<gene>
    <name evidence="1" type="ORF">HJC23_013218</name>
</gene>
<dbReference type="EMBL" id="JABMIG020000050">
    <property type="protein sequence ID" value="KAL3797980.1"/>
    <property type="molecule type" value="Genomic_DNA"/>
</dbReference>
<evidence type="ECO:0000313" key="1">
    <source>
        <dbReference type="EMBL" id="KAL3797980.1"/>
    </source>
</evidence>
<reference evidence="1 2" key="1">
    <citation type="journal article" date="2020" name="G3 (Bethesda)">
        <title>Improved Reference Genome for Cyclotella cryptica CCMP332, a Model for Cell Wall Morphogenesis, Salinity Adaptation, and Lipid Production in Diatoms (Bacillariophyta).</title>
        <authorList>
            <person name="Roberts W.R."/>
            <person name="Downey K.M."/>
            <person name="Ruck E.C."/>
            <person name="Traller J.C."/>
            <person name="Alverson A.J."/>
        </authorList>
    </citation>
    <scope>NUCLEOTIDE SEQUENCE [LARGE SCALE GENOMIC DNA]</scope>
    <source>
        <strain evidence="1 2">CCMP332</strain>
    </source>
</reference>
<protein>
    <submittedName>
        <fullName evidence="1">Uncharacterized protein</fullName>
    </submittedName>
</protein>
<sequence length="272" mass="31324">MMVTPTNKESKQLYPELRAKAVGKLPPETVNSIRALIVTNREILDRCMESKADLCDPRYGFACNRKVFNDVKCRNISGYTEFLVFPEDKQKTFDITPLARLSGGLDFLQPTFVSGCIDFNALFETSLLLHDDIVLPYLVKLKEHLELVQVCLGMVDEWLMESRDNKNFLEDIFSTKLDYHKNEEFCKSNCDNIVCSNCGESYEKHRIELLSKGKVCRRSGFQPLTQFSPVHLVLKRIRMDGKLEASFNLSNEEDRVKLIKCLEFAQAMEKWG</sequence>
<keyword evidence="2" id="KW-1185">Reference proteome</keyword>